<feature type="region of interest" description="Disordered" evidence="18">
    <location>
        <begin position="807"/>
        <end position="826"/>
    </location>
</feature>
<evidence type="ECO:0000313" key="20">
    <source>
        <dbReference type="EMBL" id="KAH0809377.1"/>
    </source>
</evidence>
<dbReference type="GO" id="GO:0006355">
    <property type="term" value="P:regulation of DNA-templated transcription"/>
    <property type="evidence" value="ECO:0007669"/>
    <property type="project" value="InterPro"/>
</dbReference>
<dbReference type="PANTHER" id="PTHR22970">
    <property type="entry name" value="AT-RICH INTERACTIVE DOMAIN-CONTAINING PROTEIN 2"/>
    <property type="match status" value="1"/>
</dbReference>
<dbReference type="SUPFAM" id="SSF47323">
    <property type="entry name" value="Anticodon-binding domain of a subclass of class I aminoacyl-tRNA synthetases"/>
    <property type="match status" value="1"/>
</dbReference>
<feature type="region of interest" description="Disordered" evidence="18">
    <location>
        <begin position="636"/>
        <end position="727"/>
    </location>
</feature>
<dbReference type="InterPro" id="IPR016024">
    <property type="entry name" value="ARM-type_fold"/>
</dbReference>
<evidence type="ECO:0000256" key="14">
    <source>
        <dbReference type="ARBA" id="ARBA00033033"/>
    </source>
</evidence>
<comment type="similarity">
    <text evidence="2">Belongs to the class-I aminoacyl-tRNA synthetase family.</text>
</comment>
<dbReference type="InterPro" id="IPR008909">
    <property type="entry name" value="DALR_anticod-bd"/>
</dbReference>
<evidence type="ECO:0000256" key="13">
    <source>
        <dbReference type="ARBA" id="ARBA00023242"/>
    </source>
</evidence>
<dbReference type="GO" id="GO:0003677">
    <property type="term" value="F:DNA binding"/>
    <property type="evidence" value="ECO:0007669"/>
    <property type="project" value="InterPro"/>
</dbReference>
<dbReference type="Pfam" id="PF05746">
    <property type="entry name" value="DALR_1"/>
    <property type="match status" value="1"/>
</dbReference>
<evidence type="ECO:0000256" key="2">
    <source>
        <dbReference type="ARBA" id="ARBA00005594"/>
    </source>
</evidence>
<feature type="compositionally biased region" description="Low complexity" evidence="18">
    <location>
        <begin position="1085"/>
        <end position="1100"/>
    </location>
</feature>
<dbReference type="InterPro" id="IPR009080">
    <property type="entry name" value="tRNAsynth_Ia_anticodon-bd"/>
</dbReference>
<proteinExistence type="inferred from homology"/>
<evidence type="ECO:0000256" key="12">
    <source>
        <dbReference type="ARBA" id="ARBA00023163"/>
    </source>
</evidence>
<feature type="region of interest" description="Disordered" evidence="18">
    <location>
        <begin position="997"/>
        <end position="1054"/>
    </location>
</feature>
<dbReference type="PROSITE" id="PS51526">
    <property type="entry name" value="RFX_DBD"/>
    <property type="match status" value="1"/>
</dbReference>
<evidence type="ECO:0000259" key="19">
    <source>
        <dbReference type="PROSITE" id="PS51526"/>
    </source>
</evidence>
<dbReference type="InterPro" id="IPR036388">
    <property type="entry name" value="WH-like_DNA-bd_sf"/>
</dbReference>
<dbReference type="SUPFAM" id="SSF52374">
    <property type="entry name" value="Nucleotidylyl transferase"/>
    <property type="match status" value="1"/>
</dbReference>
<keyword evidence="4" id="KW-0963">Cytoplasm</keyword>
<keyword evidence="5" id="KW-0436">Ligase</keyword>
<evidence type="ECO:0000256" key="10">
    <source>
        <dbReference type="ARBA" id="ARBA00023015"/>
    </source>
</evidence>
<dbReference type="Gene3D" id="1.10.10.10">
    <property type="entry name" value="Winged helix-like DNA-binding domain superfamily/Winged helix DNA-binding domain"/>
    <property type="match status" value="1"/>
</dbReference>
<dbReference type="GO" id="GO:0005829">
    <property type="term" value="C:cytosol"/>
    <property type="evidence" value="ECO:0007669"/>
    <property type="project" value="UniProtKB-SubCell"/>
</dbReference>
<evidence type="ECO:0000313" key="21">
    <source>
        <dbReference type="Proteomes" id="UP000719412"/>
    </source>
</evidence>
<dbReference type="PROSITE" id="PS00178">
    <property type="entry name" value="AA_TRNA_LIGASE_I"/>
    <property type="match status" value="1"/>
</dbReference>
<evidence type="ECO:0000256" key="16">
    <source>
        <dbReference type="ARBA" id="ARBA00071644"/>
    </source>
</evidence>
<evidence type="ECO:0000256" key="3">
    <source>
        <dbReference type="ARBA" id="ARBA00012837"/>
    </source>
</evidence>
<dbReference type="Gene3D" id="1.25.10.10">
    <property type="entry name" value="Leucine-rich Repeat Variant"/>
    <property type="match status" value="1"/>
</dbReference>
<dbReference type="EMBL" id="JABDTM020028179">
    <property type="protein sequence ID" value="KAH0809377.1"/>
    <property type="molecule type" value="Genomic_DNA"/>
</dbReference>
<feature type="coiled-coil region" evidence="17">
    <location>
        <begin position="1537"/>
        <end position="1584"/>
    </location>
</feature>
<dbReference type="InterPro" id="IPR003150">
    <property type="entry name" value="DNA-bd_RFX"/>
</dbReference>
<organism evidence="20 21">
    <name type="scientific">Tenebrio molitor</name>
    <name type="common">Yellow mealworm beetle</name>
    <dbReference type="NCBI Taxonomy" id="7067"/>
    <lineage>
        <taxon>Eukaryota</taxon>
        <taxon>Metazoa</taxon>
        <taxon>Ecdysozoa</taxon>
        <taxon>Arthropoda</taxon>
        <taxon>Hexapoda</taxon>
        <taxon>Insecta</taxon>
        <taxon>Pterygota</taxon>
        <taxon>Neoptera</taxon>
        <taxon>Endopterygota</taxon>
        <taxon>Coleoptera</taxon>
        <taxon>Polyphaga</taxon>
        <taxon>Cucujiformia</taxon>
        <taxon>Tenebrionidae</taxon>
        <taxon>Tenebrio</taxon>
    </lineage>
</organism>
<dbReference type="GO" id="GO:0017101">
    <property type="term" value="C:aminoacyl-tRNA synthetase multienzyme complex"/>
    <property type="evidence" value="ECO:0007669"/>
    <property type="project" value="UniProtKB-ARBA"/>
</dbReference>
<dbReference type="GO" id="GO:0006420">
    <property type="term" value="P:arginyl-tRNA aminoacylation"/>
    <property type="evidence" value="ECO:0007669"/>
    <property type="project" value="InterPro"/>
</dbReference>
<feature type="region of interest" description="Disordered" evidence="18">
    <location>
        <begin position="739"/>
        <end position="758"/>
    </location>
</feature>
<dbReference type="SUPFAM" id="SSF55190">
    <property type="entry name" value="Arginyl-tRNA synthetase (ArgRS), N-terminal 'additional' domain"/>
    <property type="match status" value="1"/>
</dbReference>
<dbReference type="InterPro" id="IPR001278">
    <property type="entry name" value="Arg-tRNA-ligase"/>
</dbReference>
<evidence type="ECO:0000256" key="9">
    <source>
        <dbReference type="ARBA" id="ARBA00022917"/>
    </source>
</evidence>
<feature type="compositionally biased region" description="Polar residues" evidence="18">
    <location>
        <begin position="660"/>
        <end position="675"/>
    </location>
</feature>
<evidence type="ECO:0000256" key="4">
    <source>
        <dbReference type="ARBA" id="ARBA00022490"/>
    </source>
</evidence>
<evidence type="ECO:0000256" key="1">
    <source>
        <dbReference type="ARBA" id="ARBA00004514"/>
    </source>
</evidence>
<evidence type="ECO:0000256" key="5">
    <source>
        <dbReference type="ARBA" id="ARBA00022598"/>
    </source>
</evidence>
<dbReference type="FunFam" id="3.40.50.620:FF:000084">
    <property type="entry name" value="arginine--tRNA ligase, cytoplasmic"/>
    <property type="match status" value="1"/>
</dbReference>
<dbReference type="GO" id="GO:0005524">
    <property type="term" value="F:ATP binding"/>
    <property type="evidence" value="ECO:0007669"/>
    <property type="project" value="UniProtKB-KW"/>
</dbReference>
<dbReference type="InterPro" id="IPR005148">
    <property type="entry name" value="Arg-tRNA-synth_N"/>
</dbReference>
<keyword evidence="8" id="KW-0156">Chromatin regulator</keyword>
<evidence type="ECO:0000256" key="18">
    <source>
        <dbReference type="SAM" id="MobiDB-lite"/>
    </source>
</evidence>
<protein>
    <recommendedName>
        <fullName evidence="16">Probable arginine--tRNA ligase, cytoplasmic</fullName>
        <ecNumber evidence="3">6.1.1.19</ecNumber>
    </recommendedName>
    <alternativeName>
        <fullName evidence="14">Arginyl-tRNA synthetase</fullName>
    </alternativeName>
</protein>
<dbReference type="InterPro" id="IPR014729">
    <property type="entry name" value="Rossmann-like_a/b/a_fold"/>
</dbReference>
<keyword evidence="11" id="KW-0030">Aminoacyl-tRNA synthetase</keyword>
<dbReference type="InterPro" id="IPR035684">
    <property type="entry name" value="ArgRS_core"/>
</dbReference>
<dbReference type="PANTHER" id="PTHR22970:SF14">
    <property type="entry name" value="AT-RICH INTERACTIVE DOMAIN-CONTAINING PROTEIN 2"/>
    <property type="match status" value="1"/>
</dbReference>
<dbReference type="CDD" id="cd00671">
    <property type="entry name" value="ArgRS_core"/>
    <property type="match status" value="1"/>
</dbReference>
<name>A0A8J6L7E0_TENMO</name>
<dbReference type="EC" id="6.1.1.19" evidence="3"/>
<evidence type="ECO:0000256" key="7">
    <source>
        <dbReference type="ARBA" id="ARBA00022840"/>
    </source>
</evidence>
<dbReference type="HAMAP" id="MF_00123">
    <property type="entry name" value="Arg_tRNA_synth"/>
    <property type="match status" value="1"/>
</dbReference>
<keyword evidence="13" id="KW-0539">Nucleus</keyword>
<dbReference type="InterPro" id="IPR011989">
    <property type="entry name" value="ARM-like"/>
</dbReference>
<dbReference type="Gene3D" id="3.40.50.620">
    <property type="entry name" value="HUPs"/>
    <property type="match status" value="1"/>
</dbReference>
<feature type="compositionally biased region" description="Pro residues" evidence="18">
    <location>
        <begin position="1442"/>
        <end position="1452"/>
    </location>
</feature>
<feature type="region of interest" description="Disordered" evidence="18">
    <location>
        <begin position="1430"/>
        <end position="1463"/>
    </location>
</feature>
<dbReference type="InterPro" id="IPR001412">
    <property type="entry name" value="aa-tRNA-synth_I_CS"/>
</dbReference>
<keyword evidence="12" id="KW-0804">Transcription</keyword>
<feature type="compositionally biased region" description="Basic and acidic residues" evidence="18">
    <location>
        <begin position="997"/>
        <end position="1010"/>
    </location>
</feature>
<evidence type="ECO:0000256" key="8">
    <source>
        <dbReference type="ARBA" id="ARBA00022853"/>
    </source>
</evidence>
<dbReference type="PRINTS" id="PR01038">
    <property type="entry name" value="TRNASYNTHARG"/>
</dbReference>
<dbReference type="InterPro" id="IPR036695">
    <property type="entry name" value="Arg-tRNA-synth_N_sf"/>
</dbReference>
<dbReference type="Proteomes" id="UP000719412">
    <property type="component" value="Unassembled WGS sequence"/>
</dbReference>
<dbReference type="FunFam" id="3.30.1360.70:FF:000002">
    <property type="entry name" value="arginine--tRNA ligase, cytoplasmic"/>
    <property type="match status" value="1"/>
</dbReference>
<dbReference type="SMART" id="SM01016">
    <property type="entry name" value="Arg_tRNA_synt_N"/>
    <property type="match status" value="1"/>
</dbReference>
<accession>A0A8J6L7E0</accession>
<reference evidence="20" key="1">
    <citation type="journal article" date="2020" name="J Insects Food Feed">
        <title>The yellow mealworm (Tenebrio molitor) genome: a resource for the emerging insects as food and feed industry.</title>
        <authorList>
            <person name="Eriksson T."/>
            <person name="Andere A."/>
            <person name="Kelstrup H."/>
            <person name="Emery V."/>
            <person name="Picard C."/>
        </authorList>
    </citation>
    <scope>NUCLEOTIDE SEQUENCE</scope>
    <source>
        <strain evidence="20">Stoneville</strain>
        <tissue evidence="20">Whole head</tissue>
    </source>
</reference>
<dbReference type="Pfam" id="PF00750">
    <property type="entry name" value="tRNA-synt_1d"/>
    <property type="match status" value="1"/>
</dbReference>
<dbReference type="NCBIfam" id="TIGR00456">
    <property type="entry name" value="argS"/>
    <property type="match status" value="1"/>
</dbReference>
<dbReference type="Pfam" id="PF02257">
    <property type="entry name" value="RFX_DNA_binding"/>
    <property type="match status" value="1"/>
</dbReference>
<sequence>MPLRSVVVIAQKGGCAMTNVIGRPRREPPRLLSRLRVINRPATGTPPGGGGGTGQEVAVTIFSPNYGSAPPTRRTHVNREYNHLSTNLYKPSDYDRLALSLVSPLPNEQDFAINVCTLLSNDGKHTLKLEKHPRLVDYLLGHAGVFCHGSLRRLFVHCYSTIRKHPIHNFWSDVLESKEFLDLTDEKSALVVQSVRVDSPATVTEDVPCETSDSDSDCDETTADCNKRFKASPSDRELFCLGRSLGTQDYIGQRVLQVTTILRNLSFIEENVPVLLQNKTFIRFLLLCSCSRWSYLKNLGLDMLGNMATEFLVKDYPTDRLANILVKIIVRGLKSEDRASCISSLEVLNKLSQNEANEDILLRYLQVDVYEKVCSFLTIHDVMLLIYTLECLYSLSSLGERSCNLIVSNHGVVDTLVSLVTVEGKSYGPKACIGMKLVETLPGGVSTTTPSSQTVTASATTTITSATSTSTTTTSTSSVLSTMTAAKATVQTTPVRTVQITPQRLLSISPSSSATITTTVTTQAQTMTPQQLIQQQHAHQQAIHENEQFALAWLRATYEPCANGKVDHQELYKQYLNSCSKIGRRGVISPLHFPRCVRSVFGGTVGPNPMKPSSANEPQYYEGIKVRAQPLIINIQPASNPVTPPQPTPPSKGSNRRTKQSAATVVTTPSQSPSLTVLADNSNSNDTSNPPVSPASPILKAQLSAPPKQRDATAPPPTSKGDMKSQVMAHPHLSQALLGSSSAQATAGSSKDNQAGQSNTSLIKSLLATKVNDCMTTVSMRTATDCQNVAQVVARQQKLLAQQVNATANSTDAANKTPLKSDNPKTCRLNGARQLFSDGEVGDPSVSSTTQFTNMLKGKKEPPQPPPPLAPLSNNAKKTARIDNEDSDSTGNNSLASSSGMGTIGIGGISSTEDGDNSLTSFEGLLNGIPNIDNPLNEDSNSKDSVKVATNEVMKNKPLRLADLLEKKVEKTPPILNGTLGKELRLDLVENHIEKALSRDSEHHDEEKKQGVKRPANDDITETEAKKVKVNVNGSAGADSPAPDSVSSSNGEEGAATVSTAAAKLFADIAADILEGEDEEQLMQEAATTAPAEASPVTPSQPVSQLIVDNNQQVLLTQPRQIIVSQPKTQTQTGQTVIVQNAGQPRAPVVLQQNAGQILLSQGLQGLQGQVQLVASTTQPGQYVLQTSGAQGTYMVAQPQTAVVHGQPQTVLVAQTAQQQGSGTKTIIILQQQPTTATHHQKVVLPQGQQVVVTQVHRPMLQSSTVTNNIIPTSSVIKTTAVTQSGGASNGVVEKKVEDVKPRIIRDLTTPFVCEWGDCNLDTKFKSANQVYLHVCEAHCPKGSEEIVCQWDRCDNMKRKRFSLMTHLHDKHCNTEVMKQSLTRRKQVSQGGKVEPPPPAPTTHPGYAPDAALHAIKRHALEFVNPKELQQKATAKQGTPSVPAPPPRPGPAPTDQDDNEGPVTKSIRLTASLILRNLVIYSSNCRRYLKHYEPHLANVALSNVESSRTIAQVLYDMNEGSNHRLCRSIHIVQEDQIKLLKRQILQLQQSIKNKTVDSSLNPELQKLITENTKLKHRLTILKRAISNLNRSPTPRDPTKMQNIQDVLDEIFRQAIASACPDVTDPPVVITLTGNNPKFGDYQCNSAMQLSNIYKQLGRKISPRDVANKIVENVAENELIERLEVAGPGFINVFVSKTFGLRNLSTIFSHGVRAPVQQKLRVLVDFSAPNIAKEMHVGHLRSTIIGESICRLLEFLGHDVLRINHVGDWGTQFGMLIAHLQDKFPNYLVESPPISDLQSFYKASKKRFDEDEEFKKRAYACVVKLQAFDPNYTKAWQLICDVSRKEFQVIYDRLEVRLTERGESFYQTRMNDIVAELDQGGYLEEDEGRKVMWGDRSEGSIPFTVVKSDGGYTYDTSDLATIKQRILEEKCNWIIYVTDAGQATHFQILFRCARRIGLLTDRIRVDHVPFGVVLGEDRKKFKTRSGDTVRLIDLLEEGLKRALDKLQEKNRDQVLSPEELKKAQESIAYGCIKYADLSHNRNHEYVFSFDKMLEDKGNTAVYLLYAYTRIRSIARTANFDEKKIEELSKGHAISLDHEKEWKLGKVLLRFPEELVKITKDLCLHHLCEYVYEIATTFTEFYDACYCVEKNSAGDVVKVNHGRILLAEATARVMAKCFDILGLKPVSKM</sequence>
<keyword evidence="10" id="KW-0805">Transcription regulation</keyword>
<dbReference type="SUPFAM" id="SSF48371">
    <property type="entry name" value="ARM repeat"/>
    <property type="match status" value="1"/>
</dbReference>
<reference evidence="20" key="2">
    <citation type="submission" date="2021-08" db="EMBL/GenBank/DDBJ databases">
        <authorList>
            <person name="Eriksson T."/>
        </authorList>
    </citation>
    <scope>NUCLEOTIDE SEQUENCE</scope>
    <source>
        <strain evidence="20">Stoneville</strain>
        <tissue evidence="20">Whole head</tissue>
    </source>
</reference>
<feature type="compositionally biased region" description="Low complexity" evidence="18">
    <location>
        <begin position="1034"/>
        <end position="1049"/>
    </location>
</feature>
<dbReference type="GO" id="GO:0004814">
    <property type="term" value="F:arginine-tRNA ligase activity"/>
    <property type="evidence" value="ECO:0007669"/>
    <property type="project" value="UniProtKB-EC"/>
</dbReference>
<gene>
    <name evidence="20" type="ORF">GEV33_013414</name>
</gene>
<comment type="catalytic activity">
    <reaction evidence="15">
        <text>tRNA(Arg) + L-arginine + ATP = L-arginyl-tRNA(Arg) + AMP + diphosphate</text>
        <dbReference type="Rhea" id="RHEA:20301"/>
        <dbReference type="Rhea" id="RHEA-COMP:9658"/>
        <dbReference type="Rhea" id="RHEA-COMP:9673"/>
        <dbReference type="ChEBI" id="CHEBI:30616"/>
        <dbReference type="ChEBI" id="CHEBI:32682"/>
        <dbReference type="ChEBI" id="CHEBI:33019"/>
        <dbReference type="ChEBI" id="CHEBI:78442"/>
        <dbReference type="ChEBI" id="CHEBI:78513"/>
        <dbReference type="ChEBI" id="CHEBI:456215"/>
        <dbReference type="EC" id="6.1.1.19"/>
    </reaction>
</comment>
<evidence type="ECO:0000256" key="17">
    <source>
        <dbReference type="SAM" id="Coils"/>
    </source>
</evidence>
<evidence type="ECO:0000256" key="15">
    <source>
        <dbReference type="ARBA" id="ARBA00049339"/>
    </source>
</evidence>
<feature type="compositionally biased region" description="Low complexity" evidence="18">
    <location>
        <begin position="739"/>
        <end position="750"/>
    </location>
</feature>
<dbReference type="Pfam" id="PF03485">
    <property type="entry name" value="Arg_tRNA_synt_N"/>
    <property type="match status" value="1"/>
</dbReference>
<keyword evidence="9" id="KW-0648">Protein biosynthesis</keyword>
<feature type="region of interest" description="Disordered" evidence="18">
    <location>
        <begin position="1081"/>
        <end position="1101"/>
    </location>
</feature>
<feature type="domain" description="RFX-type winged-helix" evidence="19">
    <location>
        <begin position="550"/>
        <end position="628"/>
    </location>
</feature>
<dbReference type="Gene3D" id="1.10.730.10">
    <property type="entry name" value="Isoleucyl-tRNA Synthetase, Domain 1"/>
    <property type="match status" value="1"/>
</dbReference>
<feature type="compositionally biased region" description="Low complexity" evidence="18">
    <location>
        <begin position="681"/>
        <end position="690"/>
    </location>
</feature>
<comment type="subcellular location">
    <subcellularLocation>
        <location evidence="1">Cytoplasm</location>
        <location evidence="1">Cytosol</location>
    </subcellularLocation>
</comment>
<dbReference type="Gene3D" id="3.30.1360.70">
    <property type="entry name" value="Arginyl tRNA synthetase N-terminal domain"/>
    <property type="match status" value="1"/>
</dbReference>
<feature type="compositionally biased region" description="Polar residues" evidence="18">
    <location>
        <begin position="845"/>
        <end position="854"/>
    </location>
</feature>
<dbReference type="GO" id="GO:0006325">
    <property type="term" value="P:chromatin organization"/>
    <property type="evidence" value="ECO:0007669"/>
    <property type="project" value="UniProtKB-KW"/>
</dbReference>
<feature type="compositionally biased region" description="Polar residues" evidence="18">
    <location>
        <begin position="807"/>
        <end position="820"/>
    </location>
</feature>
<dbReference type="InterPro" id="IPR052406">
    <property type="entry name" value="Chromatin_Remodeling_Comp"/>
</dbReference>
<keyword evidence="6" id="KW-0547">Nucleotide-binding</keyword>
<feature type="region of interest" description="Disordered" evidence="18">
    <location>
        <begin position="1376"/>
        <end position="1408"/>
    </location>
</feature>
<evidence type="ECO:0000256" key="11">
    <source>
        <dbReference type="ARBA" id="ARBA00023146"/>
    </source>
</evidence>
<dbReference type="FunFam" id="1.10.730.10:FF:000064">
    <property type="entry name" value="Probable arginine--tRNA ligase, cytoplasmic"/>
    <property type="match status" value="1"/>
</dbReference>
<feature type="region of interest" description="Disordered" evidence="18">
    <location>
        <begin position="836"/>
        <end position="912"/>
    </location>
</feature>
<keyword evidence="7" id="KW-0067">ATP-binding</keyword>
<keyword evidence="17" id="KW-0175">Coiled coil</keyword>
<comment type="caution">
    <text evidence="20">The sequence shown here is derived from an EMBL/GenBank/DDBJ whole genome shotgun (WGS) entry which is preliminary data.</text>
</comment>
<dbReference type="SMART" id="SM00836">
    <property type="entry name" value="DALR_1"/>
    <property type="match status" value="1"/>
</dbReference>
<keyword evidence="21" id="KW-1185">Reference proteome</keyword>
<evidence type="ECO:0000256" key="6">
    <source>
        <dbReference type="ARBA" id="ARBA00022741"/>
    </source>
</evidence>